<dbReference type="PANTHER" id="PTHR38590:SF1">
    <property type="entry name" value="BLL0828 PROTEIN"/>
    <property type="match status" value="1"/>
</dbReference>
<evidence type="ECO:0000259" key="2">
    <source>
        <dbReference type="Pfam" id="PF04480"/>
    </source>
</evidence>
<proteinExistence type="predicted"/>
<name>A0ABT8CDM2_9BACT</name>
<feature type="region of interest" description="Disordered" evidence="1">
    <location>
        <begin position="121"/>
        <end position="150"/>
    </location>
</feature>
<reference evidence="4" key="1">
    <citation type="journal article" date="2019" name="Int. J. Syst. Evol. Microbiol.">
        <title>The Global Catalogue of Microorganisms (GCM) 10K type strain sequencing project: providing services to taxonomists for standard genome sequencing and annotation.</title>
        <authorList>
            <consortium name="The Broad Institute Genomics Platform"/>
            <consortium name="The Broad Institute Genome Sequencing Center for Infectious Disease"/>
            <person name="Wu L."/>
            <person name="Ma J."/>
        </authorList>
    </citation>
    <scope>NUCLEOTIDE SEQUENCE [LARGE SCALE GENOMIC DNA]</scope>
    <source>
        <strain evidence="4">CECT 7706</strain>
    </source>
</reference>
<feature type="compositionally biased region" description="Low complexity" evidence="1">
    <location>
        <begin position="135"/>
        <end position="144"/>
    </location>
</feature>
<dbReference type="InterPro" id="IPR011335">
    <property type="entry name" value="Restrct_endonuc-II-like"/>
</dbReference>
<dbReference type="PANTHER" id="PTHR38590">
    <property type="entry name" value="BLL0828 PROTEIN"/>
    <property type="match status" value="1"/>
</dbReference>
<feature type="domain" description="DUF559" evidence="2">
    <location>
        <begin position="10"/>
        <end position="114"/>
    </location>
</feature>
<dbReference type="RefSeq" id="WP_163383315.1">
    <property type="nucleotide sequence ID" value="NZ_JAUFQS010000047.1"/>
</dbReference>
<dbReference type="GO" id="GO:0004519">
    <property type="term" value="F:endonuclease activity"/>
    <property type="evidence" value="ECO:0007669"/>
    <property type="project" value="UniProtKB-KW"/>
</dbReference>
<accession>A0ABT8CDM2</accession>
<keyword evidence="3" id="KW-0540">Nuclease</keyword>
<organism evidence="3 4">
    <name type="scientific">Cyclobacterium jeungdonense</name>
    <dbReference type="NCBI Taxonomy" id="708087"/>
    <lineage>
        <taxon>Bacteria</taxon>
        <taxon>Pseudomonadati</taxon>
        <taxon>Bacteroidota</taxon>
        <taxon>Cytophagia</taxon>
        <taxon>Cytophagales</taxon>
        <taxon>Cyclobacteriaceae</taxon>
        <taxon>Cyclobacterium</taxon>
    </lineage>
</organism>
<sequence length="150" mass="17210">MARLNNKKSLKETRKELRNNSTKEEQLLWLQLKGRRLKGKKFRRQHSYGDFILDFYCPEEKLAVELDGSPHYTQEGHQSDLERDSSLTLCGIRVLRFENREVREDILGVLRVIGEYLGTIKSPVGQKDDEPPDGSVSTSRVPSTTPQPPS</sequence>
<evidence type="ECO:0000313" key="4">
    <source>
        <dbReference type="Proteomes" id="UP001236663"/>
    </source>
</evidence>
<evidence type="ECO:0000313" key="3">
    <source>
        <dbReference type="EMBL" id="MDN3690177.1"/>
    </source>
</evidence>
<dbReference type="InterPro" id="IPR047216">
    <property type="entry name" value="Endonuclease_DUF559_bact"/>
</dbReference>
<keyword evidence="4" id="KW-1185">Reference proteome</keyword>
<dbReference type="Proteomes" id="UP001236663">
    <property type="component" value="Unassembled WGS sequence"/>
</dbReference>
<comment type="caution">
    <text evidence="3">The sequence shown here is derived from an EMBL/GenBank/DDBJ whole genome shotgun (WGS) entry which is preliminary data.</text>
</comment>
<dbReference type="Gene3D" id="3.40.960.10">
    <property type="entry name" value="VSR Endonuclease"/>
    <property type="match status" value="1"/>
</dbReference>
<protein>
    <submittedName>
        <fullName evidence="3">Endonuclease domain-containing protein</fullName>
    </submittedName>
</protein>
<dbReference type="InterPro" id="IPR007569">
    <property type="entry name" value="DUF559"/>
</dbReference>
<dbReference type="CDD" id="cd01038">
    <property type="entry name" value="Endonuclease_DUF559"/>
    <property type="match status" value="1"/>
</dbReference>
<dbReference type="EMBL" id="JAUFQS010000047">
    <property type="protein sequence ID" value="MDN3690177.1"/>
    <property type="molecule type" value="Genomic_DNA"/>
</dbReference>
<dbReference type="Pfam" id="PF04480">
    <property type="entry name" value="DUF559"/>
    <property type="match status" value="1"/>
</dbReference>
<gene>
    <name evidence="3" type="ORF">QWZ15_20315</name>
</gene>
<keyword evidence="3" id="KW-0378">Hydrolase</keyword>
<keyword evidence="3" id="KW-0255">Endonuclease</keyword>
<evidence type="ECO:0000256" key="1">
    <source>
        <dbReference type="SAM" id="MobiDB-lite"/>
    </source>
</evidence>
<dbReference type="SUPFAM" id="SSF52980">
    <property type="entry name" value="Restriction endonuclease-like"/>
    <property type="match status" value="1"/>
</dbReference>